<dbReference type="InterPro" id="IPR009030">
    <property type="entry name" value="Growth_fac_rcpt_cys_sf"/>
</dbReference>
<feature type="non-terminal residue" evidence="19">
    <location>
        <position position="1"/>
    </location>
</feature>
<dbReference type="Proteomes" id="UP000736164">
    <property type="component" value="Unassembled WGS sequence"/>
</dbReference>
<keyword evidence="20" id="KW-1185">Reference proteome</keyword>
<dbReference type="CDD" id="cd00064">
    <property type="entry name" value="FU"/>
    <property type="match status" value="1"/>
</dbReference>
<evidence type="ECO:0000256" key="13">
    <source>
        <dbReference type="ARBA" id="ARBA00023284"/>
    </source>
</evidence>
<dbReference type="InterPro" id="IPR002049">
    <property type="entry name" value="LE_dom"/>
</dbReference>
<dbReference type="Pfam" id="PF11938">
    <property type="entry name" value="DUF3456"/>
    <property type="match status" value="1"/>
</dbReference>
<dbReference type="InterPro" id="IPR021852">
    <property type="entry name" value="DUF3456"/>
</dbReference>
<comment type="similarity">
    <text evidence="3">Belongs to the CRELD family.</text>
</comment>
<dbReference type="SMART" id="SM00261">
    <property type="entry name" value="FU"/>
    <property type="match status" value="2"/>
</dbReference>
<accession>A0A8J7T6P3</accession>
<organism evidence="19 20">
    <name type="scientific">Atractosteus spatula</name>
    <name type="common">Alligator gar</name>
    <name type="synonym">Lepisosteus spatula</name>
    <dbReference type="NCBI Taxonomy" id="7917"/>
    <lineage>
        <taxon>Eukaryota</taxon>
        <taxon>Metazoa</taxon>
        <taxon>Chordata</taxon>
        <taxon>Craniata</taxon>
        <taxon>Vertebrata</taxon>
        <taxon>Euteleostomi</taxon>
        <taxon>Actinopterygii</taxon>
        <taxon>Neopterygii</taxon>
        <taxon>Holostei</taxon>
        <taxon>Semionotiformes</taxon>
        <taxon>Lepisosteidae</taxon>
        <taxon>Atractosteus</taxon>
    </lineage>
</organism>
<evidence type="ECO:0000256" key="17">
    <source>
        <dbReference type="SAM" id="Phobius"/>
    </source>
</evidence>
<evidence type="ECO:0000313" key="19">
    <source>
        <dbReference type="EMBL" id="MBN3311846.1"/>
    </source>
</evidence>
<keyword evidence="11 16" id="KW-1015">Disulfide bond</keyword>
<evidence type="ECO:0000313" key="20">
    <source>
        <dbReference type="Proteomes" id="UP000736164"/>
    </source>
</evidence>
<dbReference type="InterPro" id="IPR006212">
    <property type="entry name" value="Furin_repeat"/>
</dbReference>
<dbReference type="InterPro" id="IPR018097">
    <property type="entry name" value="EGF_Ca-bd_CS"/>
</dbReference>
<dbReference type="InterPro" id="IPR001881">
    <property type="entry name" value="EGF-like_Ca-bd_dom"/>
</dbReference>
<dbReference type="SMART" id="SM00179">
    <property type="entry name" value="EGF_CA"/>
    <property type="match status" value="2"/>
</dbReference>
<dbReference type="EC" id="5.3.4.1" evidence="4"/>
<dbReference type="CDD" id="cd00054">
    <property type="entry name" value="EGF_CA"/>
    <property type="match status" value="1"/>
</dbReference>
<evidence type="ECO:0000256" key="6">
    <source>
        <dbReference type="ARBA" id="ARBA00022692"/>
    </source>
</evidence>
<evidence type="ECO:0000256" key="5">
    <source>
        <dbReference type="ARBA" id="ARBA00022536"/>
    </source>
</evidence>
<dbReference type="Gene3D" id="2.10.25.10">
    <property type="entry name" value="Laminin"/>
    <property type="match status" value="1"/>
</dbReference>
<dbReference type="PROSITE" id="PS00022">
    <property type="entry name" value="EGF_1"/>
    <property type="match status" value="1"/>
</dbReference>
<dbReference type="Pfam" id="PF07645">
    <property type="entry name" value="EGF_CA"/>
    <property type="match status" value="2"/>
</dbReference>
<dbReference type="GO" id="GO:0003756">
    <property type="term" value="F:protein disulfide isomerase activity"/>
    <property type="evidence" value="ECO:0007669"/>
    <property type="project" value="UniProtKB-EC"/>
</dbReference>
<evidence type="ECO:0000256" key="8">
    <source>
        <dbReference type="ARBA" id="ARBA00022837"/>
    </source>
</evidence>
<keyword evidence="6 17" id="KW-0812">Transmembrane</keyword>
<dbReference type="GO" id="GO:0005509">
    <property type="term" value="F:calcium ion binding"/>
    <property type="evidence" value="ECO:0007669"/>
    <property type="project" value="InterPro"/>
</dbReference>
<dbReference type="AlphaFoldDB" id="A0A8J7T6P3"/>
<dbReference type="InterPro" id="IPR050751">
    <property type="entry name" value="ECM_structural_protein"/>
</dbReference>
<keyword evidence="9 17" id="KW-1133">Transmembrane helix</keyword>
<evidence type="ECO:0000256" key="9">
    <source>
        <dbReference type="ARBA" id="ARBA00022989"/>
    </source>
</evidence>
<evidence type="ECO:0000256" key="11">
    <source>
        <dbReference type="ARBA" id="ARBA00023157"/>
    </source>
</evidence>
<feature type="transmembrane region" description="Helical" evidence="17">
    <location>
        <begin position="340"/>
        <end position="358"/>
    </location>
</feature>
<proteinExistence type="inferred from homology"/>
<keyword evidence="8" id="KW-0106">Calcium</keyword>
<evidence type="ECO:0000256" key="14">
    <source>
        <dbReference type="ARBA" id="ARBA00049626"/>
    </source>
</evidence>
<comment type="caution">
    <text evidence="19">The sequence shown here is derived from an EMBL/GenBank/DDBJ whole genome shotgun (WGS) entry which is preliminary data.</text>
</comment>
<keyword evidence="12" id="KW-0413">Isomerase</keyword>
<dbReference type="PROSITE" id="PS00010">
    <property type="entry name" value="ASX_HYDROXYL"/>
    <property type="match status" value="1"/>
</dbReference>
<dbReference type="SMART" id="SM00181">
    <property type="entry name" value="EGF"/>
    <property type="match status" value="3"/>
</dbReference>
<dbReference type="InterPro" id="IPR000742">
    <property type="entry name" value="EGF"/>
</dbReference>
<dbReference type="PROSITE" id="PS50026">
    <property type="entry name" value="EGF_3"/>
    <property type="match status" value="1"/>
</dbReference>
<comment type="catalytic activity">
    <reaction evidence="1">
        <text>Catalyzes the rearrangement of -S-S- bonds in proteins.</text>
        <dbReference type="EC" id="5.3.4.1"/>
    </reaction>
</comment>
<dbReference type="InterPro" id="IPR000152">
    <property type="entry name" value="EGF-type_Asp/Asn_hydroxyl_site"/>
</dbReference>
<feature type="non-terminal residue" evidence="19">
    <location>
        <position position="372"/>
    </location>
</feature>
<dbReference type="PROSITE" id="PS01248">
    <property type="entry name" value="EGF_LAM_1"/>
    <property type="match status" value="1"/>
</dbReference>
<dbReference type="Gene3D" id="2.10.220.10">
    <property type="entry name" value="Hormone Receptor, Insulin-like Growth Factor Receptor 1, Chain A, domain 2"/>
    <property type="match status" value="1"/>
</dbReference>
<evidence type="ECO:0000256" key="4">
    <source>
        <dbReference type="ARBA" id="ARBA00012723"/>
    </source>
</evidence>
<keyword evidence="5 16" id="KW-0245">EGF-like domain</keyword>
<reference evidence="19" key="1">
    <citation type="journal article" date="2021" name="Cell">
        <title>Tracing the genetic footprints of vertebrate landing in non-teleost ray-finned fishes.</title>
        <authorList>
            <person name="Bi X."/>
            <person name="Wang K."/>
            <person name="Yang L."/>
            <person name="Pan H."/>
            <person name="Jiang H."/>
            <person name="Wei Q."/>
            <person name="Fang M."/>
            <person name="Yu H."/>
            <person name="Zhu C."/>
            <person name="Cai Y."/>
            <person name="He Y."/>
            <person name="Gan X."/>
            <person name="Zeng H."/>
            <person name="Yu D."/>
            <person name="Zhu Y."/>
            <person name="Jiang H."/>
            <person name="Qiu Q."/>
            <person name="Yang H."/>
            <person name="Zhang Y.E."/>
            <person name="Wang W."/>
            <person name="Zhu M."/>
            <person name="He S."/>
            <person name="Zhang G."/>
        </authorList>
    </citation>
    <scope>NUCLEOTIDE SEQUENCE</scope>
    <source>
        <strain evidence="19">Allg_001</strain>
    </source>
</reference>
<dbReference type="InterPro" id="IPR049883">
    <property type="entry name" value="NOTCH1_EGF-like"/>
</dbReference>
<comment type="function">
    <text evidence="14">Protein disulfide isomerase. Promotes the localization of acetylcholine receptors (AChRs) to the plasma membrane.</text>
</comment>
<evidence type="ECO:0000256" key="1">
    <source>
        <dbReference type="ARBA" id="ARBA00001182"/>
    </source>
</evidence>
<comment type="caution">
    <text evidence="16">Lacks conserved residue(s) required for the propagation of feature annotation.</text>
</comment>
<evidence type="ECO:0000256" key="2">
    <source>
        <dbReference type="ARBA" id="ARBA00004141"/>
    </source>
</evidence>
<evidence type="ECO:0000256" key="7">
    <source>
        <dbReference type="ARBA" id="ARBA00022737"/>
    </source>
</evidence>
<evidence type="ECO:0000256" key="3">
    <source>
        <dbReference type="ARBA" id="ARBA00005897"/>
    </source>
</evidence>
<dbReference type="PANTHER" id="PTHR24034:SF114">
    <property type="entry name" value="PROTEIN DISULFIDE ISOMERASE CRELD1"/>
    <property type="match status" value="1"/>
</dbReference>
<keyword evidence="10 17" id="KW-0472">Membrane</keyword>
<dbReference type="PANTHER" id="PTHR24034">
    <property type="entry name" value="EGF-LIKE DOMAIN-CONTAINING PROTEIN"/>
    <property type="match status" value="1"/>
</dbReference>
<dbReference type="PROSITE" id="PS01187">
    <property type="entry name" value="EGF_CA"/>
    <property type="match status" value="2"/>
</dbReference>
<comment type="subcellular location">
    <subcellularLocation>
        <location evidence="2">Membrane</location>
        <topology evidence="2">Multi-pass membrane protein</topology>
    </subcellularLocation>
</comment>
<evidence type="ECO:0000256" key="12">
    <source>
        <dbReference type="ARBA" id="ARBA00023235"/>
    </source>
</evidence>
<feature type="transmembrane region" description="Helical" evidence="17">
    <location>
        <begin position="315"/>
        <end position="333"/>
    </location>
</feature>
<keyword evidence="13" id="KW-0676">Redox-active center</keyword>
<name>A0A8J7T6P3_ATRSP</name>
<evidence type="ECO:0000259" key="18">
    <source>
        <dbReference type="PROSITE" id="PS50026"/>
    </source>
</evidence>
<sequence length="372" mass="40519">SVFQGLERTANKNFGGGNTAWEEEKLAKYTHSETRLLEIVESVCESSDFQCNRLLEQIEDQVETWWFHRQQEAPDLFEWLCIEELKLCCPPETFGPECKACPGTPGAVCGGLGRCQGEGTRAGSGECVCDPGYAGHLCQDCADGYYRHTPANQSQSVCTACYRSCKRCSGPEDFKCLECKAGWSFHDNKCVDIDECGTEMGRCPSNTYCFNTDGSYDCRGCDKACVGCMGGGPGRCKKCARGYRLAGAKCLDVDECEERGVVACPGLNEACVNEEGSFRCVCADGFVRKDTICVESLPPSSSDKGLFEEMTDDEVLVLQQMFFGVVICALATLAAKGDMVFTAIFIGGVAAMAGYWLSEKGDRLLDGFLKGR</sequence>
<evidence type="ECO:0000256" key="10">
    <source>
        <dbReference type="ARBA" id="ARBA00023136"/>
    </source>
</evidence>
<evidence type="ECO:0000256" key="16">
    <source>
        <dbReference type="PROSITE-ProRule" id="PRU00076"/>
    </source>
</evidence>
<dbReference type="GO" id="GO:0016020">
    <property type="term" value="C:membrane"/>
    <property type="evidence" value="ECO:0007669"/>
    <property type="project" value="UniProtKB-SubCell"/>
</dbReference>
<dbReference type="PROSITE" id="PS01186">
    <property type="entry name" value="EGF_2"/>
    <property type="match status" value="1"/>
</dbReference>
<evidence type="ECO:0000256" key="15">
    <source>
        <dbReference type="ARBA" id="ARBA00049822"/>
    </source>
</evidence>
<protein>
    <recommendedName>
        <fullName evidence="4">protein disulfide-isomerase</fullName>
        <ecNumber evidence="4">5.3.4.1</ecNumber>
    </recommendedName>
    <alternativeName>
        <fullName evidence="15">Cysteine-rich with EGF-like domain protein 1</fullName>
    </alternativeName>
</protein>
<feature type="disulfide bond" evidence="16">
    <location>
        <begin position="129"/>
        <end position="138"/>
    </location>
</feature>
<feature type="domain" description="EGF-like" evidence="18">
    <location>
        <begin position="105"/>
        <end position="139"/>
    </location>
</feature>
<dbReference type="EMBL" id="JAAWVO010002627">
    <property type="protein sequence ID" value="MBN3311846.1"/>
    <property type="molecule type" value="Genomic_DNA"/>
</dbReference>
<gene>
    <name evidence="19" type="primary">Creld1</name>
    <name evidence="19" type="ORF">GTO95_0006330</name>
</gene>
<dbReference type="SUPFAM" id="SSF57184">
    <property type="entry name" value="Growth factor receptor domain"/>
    <property type="match status" value="1"/>
</dbReference>
<keyword evidence="7" id="KW-0677">Repeat</keyword>